<keyword evidence="3" id="KW-1185">Reference proteome</keyword>
<evidence type="ECO:0000256" key="1">
    <source>
        <dbReference type="SAM" id="MobiDB-lite"/>
    </source>
</evidence>
<organism evidence="2 3">
    <name type="scientific">Nesidiocoris tenuis</name>
    <dbReference type="NCBI Taxonomy" id="355587"/>
    <lineage>
        <taxon>Eukaryota</taxon>
        <taxon>Metazoa</taxon>
        <taxon>Ecdysozoa</taxon>
        <taxon>Arthropoda</taxon>
        <taxon>Hexapoda</taxon>
        <taxon>Insecta</taxon>
        <taxon>Pterygota</taxon>
        <taxon>Neoptera</taxon>
        <taxon>Paraneoptera</taxon>
        <taxon>Hemiptera</taxon>
        <taxon>Heteroptera</taxon>
        <taxon>Panheteroptera</taxon>
        <taxon>Cimicomorpha</taxon>
        <taxon>Miridae</taxon>
        <taxon>Dicyphina</taxon>
        <taxon>Nesidiocoris</taxon>
    </lineage>
</organism>
<feature type="region of interest" description="Disordered" evidence="1">
    <location>
        <begin position="29"/>
        <end position="69"/>
    </location>
</feature>
<dbReference type="AlphaFoldDB" id="A0A6H5GBF5"/>
<accession>A0A6H5GBF5</accession>
<evidence type="ECO:0000313" key="2">
    <source>
        <dbReference type="EMBL" id="CAB0000616.1"/>
    </source>
</evidence>
<evidence type="ECO:0000313" key="3">
    <source>
        <dbReference type="Proteomes" id="UP000479000"/>
    </source>
</evidence>
<reference evidence="2 3" key="1">
    <citation type="submission" date="2020-02" db="EMBL/GenBank/DDBJ databases">
        <authorList>
            <person name="Ferguson B K."/>
        </authorList>
    </citation>
    <scope>NUCLEOTIDE SEQUENCE [LARGE SCALE GENOMIC DNA]</scope>
</reference>
<protein>
    <submittedName>
        <fullName evidence="2">Uncharacterized protein</fullName>
    </submittedName>
</protein>
<gene>
    <name evidence="2" type="ORF">NTEN_LOCUS6403</name>
</gene>
<dbReference type="EMBL" id="CADCXU010009676">
    <property type="protein sequence ID" value="CAB0000616.1"/>
    <property type="molecule type" value="Genomic_DNA"/>
</dbReference>
<feature type="non-terminal residue" evidence="2">
    <location>
        <position position="69"/>
    </location>
</feature>
<proteinExistence type="predicted"/>
<sequence>MGFKPCVKQFPGCLIEAFPLKAFSSQGDNSFTDEASGISSSPPQLLQSFGAMSTGPEGRRFEDEVEEGQ</sequence>
<name>A0A6H5GBF5_9HEMI</name>
<dbReference type="Proteomes" id="UP000479000">
    <property type="component" value="Unassembled WGS sequence"/>
</dbReference>
<feature type="compositionally biased region" description="Polar residues" evidence="1">
    <location>
        <begin position="29"/>
        <end position="51"/>
    </location>
</feature>